<feature type="modified residue" description="4-aspartylphosphate" evidence="3">
    <location>
        <position position="63"/>
    </location>
</feature>
<name>A0ABS8IT34_9BURK</name>
<evidence type="ECO:0000313" key="7">
    <source>
        <dbReference type="Proteomes" id="UP001198701"/>
    </source>
</evidence>
<dbReference type="CDD" id="cd06170">
    <property type="entry name" value="LuxR_C_like"/>
    <property type="match status" value="1"/>
</dbReference>
<dbReference type="RefSeq" id="WP_229432622.1">
    <property type="nucleotide sequence ID" value="NZ_JAJHPV010000013.1"/>
</dbReference>
<dbReference type="EMBL" id="JAJHPV010000013">
    <property type="protein sequence ID" value="MCC6071729.1"/>
    <property type="molecule type" value="Genomic_DNA"/>
</dbReference>
<sequence>MNGEQRSSTISVLLVEDHQTMLWGLQKLIDSERPRMLVVGTARTCPEALAAAAQLAPDVILLDLDLGGVSMIEFLPELLANGLSRALVLTAAHHTDTLDLAVRRGARGILHKEVSAEQVLKAIGKIHRGELWFDAETMDRVFGQLLGARTPARPDPAQEKHASLTARERAIVSATVEHSGSANHVVAERLFISEHTLRNHLTSIYRKLNVTNRLEMYVYAIRHGLVQPDAVRQRQEPLSGR</sequence>
<dbReference type="PANTHER" id="PTHR43214:SF38">
    <property type="entry name" value="NITRATE_NITRITE RESPONSE REGULATOR PROTEIN NARL"/>
    <property type="match status" value="1"/>
</dbReference>
<evidence type="ECO:0000259" key="5">
    <source>
        <dbReference type="PROSITE" id="PS50110"/>
    </source>
</evidence>
<keyword evidence="7" id="KW-1185">Reference proteome</keyword>
<dbReference type="SMART" id="SM00421">
    <property type="entry name" value="HTH_LUXR"/>
    <property type="match status" value="1"/>
</dbReference>
<evidence type="ECO:0000256" key="2">
    <source>
        <dbReference type="ARBA" id="ARBA00023125"/>
    </source>
</evidence>
<evidence type="ECO:0000259" key="4">
    <source>
        <dbReference type="PROSITE" id="PS50043"/>
    </source>
</evidence>
<evidence type="ECO:0000313" key="6">
    <source>
        <dbReference type="EMBL" id="MCC6071729.1"/>
    </source>
</evidence>
<reference evidence="6 7" key="1">
    <citation type="submission" date="2021-11" db="EMBL/GenBank/DDBJ databases">
        <authorList>
            <person name="Huq M.A."/>
        </authorList>
    </citation>
    <scope>NUCLEOTIDE SEQUENCE [LARGE SCALE GENOMIC DNA]</scope>
    <source>
        <strain evidence="6 7">MAHUQ-52</strain>
    </source>
</reference>
<keyword evidence="2" id="KW-0238">DNA-binding</keyword>
<dbReference type="InterPro" id="IPR011006">
    <property type="entry name" value="CheY-like_superfamily"/>
</dbReference>
<keyword evidence="1 3" id="KW-0597">Phosphoprotein</keyword>
<dbReference type="PROSITE" id="PS50110">
    <property type="entry name" value="RESPONSE_REGULATORY"/>
    <property type="match status" value="1"/>
</dbReference>
<feature type="domain" description="HTH luxR-type" evidence="4">
    <location>
        <begin position="157"/>
        <end position="224"/>
    </location>
</feature>
<dbReference type="Pfam" id="PF00072">
    <property type="entry name" value="Response_reg"/>
    <property type="match status" value="1"/>
</dbReference>
<dbReference type="PROSITE" id="PS50043">
    <property type="entry name" value="HTH_LUXR_2"/>
    <property type="match status" value="1"/>
</dbReference>
<dbReference type="SUPFAM" id="SSF46894">
    <property type="entry name" value="C-terminal effector domain of the bipartite response regulators"/>
    <property type="match status" value="1"/>
</dbReference>
<dbReference type="PANTHER" id="PTHR43214">
    <property type="entry name" value="TWO-COMPONENT RESPONSE REGULATOR"/>
    <property type="match status" value="1"/>
</dbReference>
<dbReference type="InterPro" id="IPR001789">
    <property type="entry name" value="Sig_transdc_resp-reg_receiver"/>
</dbReference>
<gene>
    <name evidence="6" type="ORF">LMJ30_12235</name>
</gene>
<dbReference type="InterPro" id="IPR000792">
    <property type="entry name" value="Tscrpt_reg_LuxR_C"/>
</dbReference>
<dbReference type="SUPFAM" id="SSF52172">
    <property type="entry name" value="CheY-like"/>
    <property type="match status" value="1"/>
</dbReference>
<protein>
    <submittedName>
        <fullName evidence="6">Response regulator transcription factor</fullName>
    </submittedName>
</protein>
<feature type="domain" description="Response regulatory" evidence="5">
    <location>
        <begin position="11"/>
        <end position="127"/>
    </location>
</feature>
<accession>A0ABS8IT34</accession>
<evidence type="ECO:0000256" key="1">
    <source>
        <dbReference type="ARBA" id="ARBA00022553"/>
    </source>
</evidence>
<organism evidence="6 7">
    <name type="scientific">Massilia agrisoli</name>
    <dbReference type="NCBI Taxonomy" id="2892444"/>
    <lineage>
        <taxon>Bacteria</taxon>
        <taxon>Pseudomonadati</taxon>
        <taxon>Pseudomonadota</taxon>
        <taxon>Betaproteobacteria</taxon>
        <taxon>Burkholderiales</taxon>
        <taxon>Oxalobacteraceae</taxon>
        <taxon>Telluria group</taxon>
        <taxon>Massilia</taxon>
    </lineage>
</organism>
<dbReference type="Proteomes" id="UP001198701">
    <property type="component" value="Unassembled WGS sequence"/>
</dbReference>
<dbReference type="Pfam" id="PF00196">
    <property type="entry name" value="GerE"/>
    <property type="match status" value="1"/>
</dbReference>
<dbReference type="InterPro" id="IPR016032">
    <property type="entry name" value="Sig_transdc_resp-reg_C-effctor"/>
</dbReference>
<dbReference type="InterPro" id="IPR039420">
    <property type="entry name" value="WalR-like"/>
</dbReference>
<comment type="caution">
    <text evidence="6">The sequence shown here is derived from an EMBL/GenBank/DDBJ whole genome shotgun (WGS) entry which is preliminary data.</text>
</comment>
<proteinExistence type="predicted"/>
<dbReference type="InterPro" id="IPR058245">
    <property type="entry name" value="NreC/VraR/RcsB-like_REC"/>
</dbReference>
<dbReference type="CDD" id="cd17535">
    <property type="entry name" value="REC_NarL-like"/>
    <property type="match status" value="1"/>
</dbReference>
<dbReference type="SMART" id="SM00448">
    <property type="entry name" value="REC"/>
    <property type="match status" value="1"/>
</dbReference>
<dbReference type="Gene3D" id="3.40.50.2300">
    <property type="match status" value="1"/>
</dbReference>
<evidence type="ECO:0000256" key="3">
    <source>
        <dbReference type="PROSITE-ProRule" id="PRU00169"/>
    </source>
</evidence>
<dbReference type="PROSITE" id="PS00622">
    <property type="entry name" value="HTH_LUXR_1"/>
    <property type="match status" value="1"/>
</dbReference>